<dbReference type="GO" id="GO:0016787">
    <property type="term" value="F:hydrolase activity"/>
    <property type="evidence" value="ECO:0007669"/>
    <property type="project" value="UniProtKB-KW"/>
</dbReference>
<reference evidence="5 6" key="1">
    <citation type="submission" date="2020-03" db="EMBL/GenBank/DDBJ databases">
        <title>Sequencing the genomes of 1000 actinobacteria strains.</title>
        <authorList>
            <person name="Klenk H.-P."/>
        </authorList>
    </citation>
    <scope>NUCLEOTIDE SEQUENCE [LARGE SCALE GENOMIC DNA]</scope>
    <source>
        <strain evidence="5 6">DSM 45490</strain>
    </source>
</reference>
<sequence>MARLAVKLLLLDADDRVLLIHAKDPQTQAECWYPVGGGVEPGESLKTAASREAYEETGLAELPEGTPVWSRDHTYEFDGKVLDVHEEWLLHRVDHFTPAPAQLSDYEARTVLGFHWWRAEDLATTTETVFPPQLGRLLTNLLTHALPDRPRDITTR</sequence>
<dbReference type="InterPro" id="IPR020084">
    <property type="entry name" value="NUDIX_hydrolase_CS"/>
</dbReference>
<dbReference type="EMBL" id="JAASRO010000001">
    <property type="protein sequence ID" value="NIK56938.1"/>
    <property type="molecule type" value="Genomic_DNA"/>
</dbReference>
<proteinExistence type="predicted"/>
<comment type="cofactor">
    <cofactor evidence="1">
        <name>Mg(2+)</name>
        <dbReference type="ChEBI" id="CHEBI:18420"/>
    </cofactor>
</comment>
<dbReference type="Proteomes" id="UP000555407">
    <property type="component" value="Unassembled WGS sequence"/>
</dbReference>
<evidence type="ECO:0000256" key="1">
    <source>
        <dbReference type="ARBA" id="ARBA00001946"/>
    </source>
</evidence>
<protein>
    <submittedName>
        <fullName evidence="5">8-oxo-dGTP pyrophosphatase MutT (NUDIX family)</fullName>
    </submittedName>
</protein>
<keyword evidence="6" id="KW-1185">Reference proteome</keyword>
<dbReference type="Pfam" id="PF00293">
    <property type="entry name" value="NUDIX"/>
    <property type="match status" value="1"/>
</dbReference>
<dbReference type="InterPro" id="IPR000086">
    <property type="entry name" value="NUDIX_hydrolase_dom"/>
</dbReference>
<dbReference type="PROSITE" id="PS51462">
    <property type="entry name" value="NUDIX"/>
    <property type="match status" value="1"/>
</dbReference>
<dbReference type="InterPro" id="IPR015797">
    <property type="entry name" value="NUDIX_hydrolase-like_dom_sf"/>
</dbReference>
<dbReference type="AlphaFoldDB" id="A0A7X5V9A3"/>
<dbReference type="PANTHER" id="PTHR43046:SF12">
    <property type="entry name" value="GDP-MANNOSE MANNOSYL HYDROLASE"/>
    <property type="match status" value="1"/>
</dbReference>
<dbReference type="RefSeq" id="WP_167206646.1">
    <property type="nucleotide sequence ID" value="NZ_JAASRO010000001.1"/>
</dbReference>
<dbReference type="PROSITE" id="PS00893">
    <property type="entry name" value="NUDIX_BOX"/>
    <property type="match status" value="1"/>
</dbReference>
<dbReference type="SUPFAM" id="SSF55811">
    <property type="entry name" value="Nudix"/>
    <property type="match status" value="1"/>
</dbReference>
<comment type="caution">
    <text evidence="5">The sequence shown here is derived from an EMBL/GenBank/DDBJ whole genome shotgun (WGS) entry which is preliminary data.</text>
</comment>
<evidence type="ECO:0000259" key="4">
    <source>
        <dbReference type="PROSITE" id="PS51462"/>
    </source>
</evidence>
<evidence type="ECO:0000313" key="5">
    <source>
        <dbReference type="EMBL" id="NIK56938.1"/>
    </source>
</evidence>
<dbReference type="PANTHER" id="PTHR43046">
    <property type="entry name" value="GDP-MANNOSE MANNOSYL HYDROLASE"/>
    <property type="match status" value="1"/>
</dbReference>
<keyword evidence="2" id="KW-0378">Hydrolase</keyword>
<gene>
    <name evidence="5" type="ORF">BJY22_002655</name>
</gene>
<dbReference type="CDD" id="cd04685">
    <property type="entry name" value="NUDIX_Hydrolase"/>
    <property type="match status" value="1"/>
</dbReference>
<evidence type="ECO:0000256" key="2">
    <source>
        <dbReference type="ARBA" id="ARBA00022801"/>
    </source>
</evidence>
<keyword evidence="3" id="KW-0460">Magnesium</keyword>
<feature type="domain" description="Nudix hydrolase" evidence="4">
    <location>
        <begin position="1"/>
        <end position="141"/>
    </location>
</feature>
<accession>A0A7X5V9A3</accession>
<name>A0A7X5V9A3_9ACTN</name>
<evidence type="ECO:0000313" key="6">
    <source>
        <dbReference type="Proteomes" id="UP000555407"/>
    </source>
</evidence>
<organism evidence="5 6">
    <name type="scientific">Kribbella shirazensis</name>
    <dbReference type="NCBI Taxonomy" id="1105143"/>
    <lineage>
        <taxon>Bacteria</taxon>
        <taxon>Bacillati</taxon>
        <taxon>Actinomycetota</taxon>
        <taxon>Actinomycetes</taxon>
        <taxon>Propionibacteriales</taxon>
        <taxon>Kribbellaceae</taxon>
        <taxon>Kribbella</taxon>
    </lineage>
</organism>
<evidence type="ECO:0000256" key="3">
    <source>
        <dbReference type="ARBA" id="ARBA00022842"/>
    </source>
</evidence>
<dbReference type="Gene3D" id="3.90.79.10">
    <property type="entry name" value="Nucleoside Triphosphate Pyrophosphohydrolase"/>
    <property type="match status" value="1"/>
</dbReference>